<dbReference type="InterPro" id="IPR001020">
    <property type="entry name" value="PTS_HPr_His_P_site"/>
</dbReference>
<evidence type="ECO:0000256" key="2">
    <source>
        <dbReference type="ARBA" id="ARBA00004496"/>
    </source>
</evidence>
<dbReference type="PRINTS" id="PR00107">
    <property type="entry name" value="PHOSPHOCPHPR"/>
</dbReference>
<evidence type="ECO:0000256" key="1">
    <source>
        <dbReference type="ARBA" id="ARBA00003681"/>
    </source>
</evidence>
<evidence type="ECO:0000259" key="6">
    <source>
        <dbReference type="PROSITE" id="PS51350"/>
    </source>
</evidence>
<dbReference type="RefSeq" id="WP_006782818.1">
    <property type="nucleotide sequence ID" value="NZ_CP040506.1"/>
</dbReference>
<keyword evidence="8" id="KW-1185">Reference proteome</keyword>
<dbReference type="AlphaFoldDB" id="G5IMV2"/>
<comment type="caution">
    <text evidence="7">The sequence shown here is derived from an EMBL/GenBank/DDBJ whole genome shotgun (WGS) entry which is preliminary data.</text>
</comment>
<proteinExistence type="predicted"/>
<evidence type="ECO:0000256" key="5">
    <source>
        <dbReference type="ARBA" id="ARBA00022683"/>
    </source>
</evidence>
<dbReference type="InterPro" id="IPR050399">
    <property type="entry name" value="HPr"/>
</dbReference>
<evidence type="ECO:0000256" key="3">
    <source>
        <dbReference type="ARBA" id="ARBA00020422"/>
    </source>
</evidence>
<dbReference type="SUPFAM" id="SSF55594">
    <property type="entry name" value="HPr-like"/>
    <property type="match status" value="1"/>
</dbReference>
<dbReference type="Gene3D" id="3.30.1340.10">
    <property type="entry name" value="HPr-like"/>
    <property type="match status" value="1"/>
</dbReference>
<dbReference type="GO" id="GO:0005737">
    <property type="term" value="C:cytoplasm"/>
    <property type="evidence" value="ECO:0007669"/>
    <property type="project" value="UniProtKB-SubCell"/>
</dbReference>
<dbReference type="Proteomes" id="UP000005384">
    <property type="component" value="Unassembled WGS sequence"/>
</dbReference>
<dbReference type="GO" id="GO:0009401">
    <property type="term" value="P:phosphoenolpyruvate-dependent sugar phosphotransferase system"/>
    <property type="evidence" value="ECO:0007669"/>
    <property type="project" value="UniProtKB-KW"/>
</dbReference>
<dbReference type="PROSITE" id="PS00369">
    <property type="entry name" value="PTS_HPR_HIS"/>
    <property type="match status" value="1"/>
</dbReference>
<sequence>MKYFDYTIQNPTGLHARPASNLIMTARTWQSEITLEKGEKTANPKSLMSVLALNVNQGDTIRITATGVDEEEAIAGMEEFVKKNL</sequence>
<dbReference type="Pfam" id="PF00381">
    <property type="entry name" value="PTS-HPr"/>
    <property type="match status" value="1"/>
</dbReference>
<dbReference type="InterPro" id="IPR000032">
    <property type="entry name" value="HPr-like"/>
</dbReference>
<dbReference type="NCBIfam" id="TIGR01003">
    <property type="entry name" value="PTS_HPr_family"/>
    <property type="match status" value="1"/>
</dbReference>
<dbReference type="CDD" id="cd00367">
    <property type="entry name" value="PTS-HPr_like"/>
    <property type="match status" value="1"/>
</dbReference>
<dbReference type="PANTHER" id="PTHR33705">
    <property type="entry name" value="PHOSPHOCARRIER PROTEIN HPR"/>
    <property type="match status" value="1"/>
</dbReference>
<accession>G5IMV2</accession>
<feature type="domain" description="HPr" evidence="6">
    <location>
        <begin position="1"/>
        <end position="85"/>
    </location>
</feature>
<gene>
    <name evidence="7" type="ORF">HMPREF9473_04830</name>
</gene>
<dbReference type="PATRIC" id="fig|742737.3.peg.4819"/>
<evidence type="ECO:0000313" key="8">
    <source>
        <dbReference type="Proteomes" id="UP000005384"/>
    </source>
</evidence>
<dbReference type="PANTHER" id="PTHR33705:SF2">
    <property type="entry name" value="PHOSPHOCARRIER PROTEIN NPR"/>
    <property type="match status" value="1"/>
</dbReference>
<dbReference type="OrthoDB" id="9809047at2"/>
<dbReference type="EMBL" id="ADLN01000123">
    <property type="protein sequence ID" value="EHI57193.1"/>
    <property type="molecule type" value="Genomic_DNA"/>
</dbReference>
<organism evidence="7 8">
    <name type="scientific">Hungatella hathewayi WAL-18680</name>
    <dbReference type="NCBI Taxonomy" id="742737"/>
    <lineage>
        <taxon>Bacteria</taxon>
        <taxon>Bacillati</taxon>
        <taxon>Bacillota</taxon>
        <taxon>Clostridia</taxon>
        <taxon>Lachnospirales</taxon>
        <taxon>Lachnospiraceae</taxon>
        <taxon>Hungatella</taxon>
    </lineage>
</organism>
<keyword evidence="4" id="KW-0963">Cytoplasm</keyword>
<dbReference type="HOGENOM" id="CLU_136230_2_2_9"/>
<evidence type="ECO:0000313" key="7">
    <source>
        <dbReference type="EMBL" id="EHI57193.1"/>
    </source>
</evidence>
<dbReference type="PROSITE" id="PS51350">
    <property type="entry name" value="PTS_HPR_DOM"/>
    <property type="match status" value="1"/>
</dbReference>
<keyword evidence="5" id="KW-0598">Phosphotransferase system</keyword>
<dbReference type="InterPro" id="IPR035895">
    <property type="entry name" value="HPr-like_sf"/>
</dbReference>
<name>G5IMV2_9FIRM</name>
<reference evidence="7 8" key="1">
    <citation type="submission" date="2011-08" db="EMBL/GenBank/DDBJ databases">
        <title>The Genome Sequence of Clostridium hathewayi WAL-18680.</title>
        <authorList>
            <consortium name="The Broad Institute Genome Sequencing Platform"/>
            <person name="Earl A."/>
            <person name="Ward D."/>
            <person name="Feldgarden M."/>
            <person name="Gevers D."/>
            <person name="Finegold S.M."/>
            <person name="Summanen P.H."/>
            <person name="Molitoris D.R."/>
            <person name="Song M."/>
            <person name="Daigneault M."/>
            <person name="Allen-Vercoe E."/>
            <person name="Young S.K."/>
            <person name="Zeng Q."/>
            <person name="Gargeya S."/>
            <person name="Fitzgerald M."/>
            <person name="Haas B."/>
            <person name="Abouelleil A."/>
            <person name="Alvarado L."/>
            <person name="Arachchi H.M."/>
            <person name="Berlin A."/>
            <person name="Brown A."/>
            <person name="Chapman S.B."/>
            <person name="Chen Z."/>
            <person name="Dunbar C."/>
            <person name="Freedman E."/>
            <person name="Gearin G."/>
            <person name="Gellesch M."/>
            <person name="Goldberg J."/>
            <person name="Griggs A."/>
            <person name="Gujja S."/>
            <person name="Heiman D."/>
            <person name="Howarth C."/>
            <person name="Larson L."/>
            <person name="Lui A."/>
            <person name="MacDonald P.J.P."/>
            <person name="Montmayeur A."/>
            <person name="Murphy C."/>
            <person name="Neiman D."/>
            <person name="Pearson M."/>
            <person name="Priest M."/>
            <person name="Roberts A."/>
            <person name="Saif S."/>
            <person name="Shea T."/>
            <person name="Shenoy N."/>
            <person name="Sisk P."/>
            <person name="Stolte C."/>
            <person name="Sykes S."/>
            <person name="Wortman J."/>
            <person name="Nusbaum C."/>
            <person name="Birren B."/>
        </authorList>
    </citation>
    <scope>NUCLEOTIDE SEQUENCE [LARGE SCALE GENOMIC DNA]</scope>
    <source>
        <strain evidence="7 8">WAL-18680</strain>
    </source>
</reference>
<comment type="function">
    <text evidence="1">General (non sugar-specific) component of the phosphoenolpyruvate-dependent sugar phosphotransferase system (sugar PTS). This major carbohydrate active-transport system catalyzes the phosphorylation of incoming sugar substrates concomitantly with their translocation across the cell membrane. The phosphoryl group from phosphoenolpyruvate (PEP) is transferred to the phosphoryl carrier protein HPr by enzyme I. Phospho-HPr then transfers it to the PTS EIIA domain.</text>
</comment>
<evidence type="ECO:0000256" key="4">
    <source>
        <dbReference type="ARBA" id="ARBA00022490"/>
    </source>
</evidence>
<protein>
    <recommendedName>
        <fullName evidence="3">Phosphocarrier protein HPr</fullName>
    </recommendedName>
</protein>
<comment type="subcellular location">
    <subcellularLocation>
        <location evidence="2">Cytoplasm</location>
    </subcellularLocation>
</comment>